<name>A0A8J2JK53_9HEXA</name>
<gene>
    <name evidence="1" type="ORF">AFUS01_LOCUS8144</name>
</gene>
<protein>
    <submittedName>
        <fullName evidence="1">Uncharacterized protein</fullName>
    </submittedName>
</protein>
<proteinExistence type="predicted"/>
<dbReference type="Proteomes" id="UP000708208">
    <property type="component" value="Unassembled WGS sequence"/>
</dbReference>
<feature type="non-terminal residue" evidence="1">
    <location>
        <position position="1"/>
    </location>
</feature>
<accession>A0A8J2JK53</accession>
<dbReference type="EMBL" id="CAJVCH010055933">
    <property type="protein sequence ID" value="CAG7718775.1"/>
    <property type="molecule type" value="Genomic_DNA"/>
</dbReference>
<sequence>FYMGFIYVDAQNSIKKFEEKKLTRTTTDKTCK</sequence>
<organism evidence="1 2">
    <name type="scientific">Allacma fusca</name>
    <dbReference type="NCBI Taxonomy" id="39272"/>
    <lineage>
        <taxon>Eukaryota</taxon>
        <taxon>Metazoa</taxon>
        <taxon>Ecdysozoa</taxon>
        <taxon>Arthropoda</taxon>
        <taxon>Hexapoda</taxon>
        <taxon>Collembola</taxon>
        <taxon>Symphypleona</taxon>
        <taxon>Sminthuridae</taxon>
        <taxon>Allacma</taxon>
    </lineage>
</organism>
<evidence type="ECO:0000313" key="2">
    <source>
        <dbReference type="Proteomes" id="UP000708208"/>
    </source>
</evidence>
<dbReference type="AlphaFoldDB" id="A0A8J2JK53"/>
<comment type="caution">
    <text evidence="1">The sequence shown here is derived from an EMBL/GenBank/DDBJ whole genome shotgun (WGS) entry which is preliminary data.</text>
</comment>
<keyword evidence="2" id="KW-1185">Reference proteome</keyword>
<reference evidence="1" key="1">
    <citation type="submission" date="2021-06" db="EMBL/GenBank/DDBJ databases">
        <authorList>
            <person name="Hodson N. C."/>
            <person name="Mongue J. A."/>
            <person name="Jaron S. K."/>
        </authorList>
    </citation>
    <scope>NUCLEOTIDE SEQUENCE</scope>
</reference>
<evidence type="ECO:0000313" key="1">
    <source>
        <dbReference type="EMBL" id="CAG7718775.1"/>
    </source>
</evidence>